<dbReference type="SUPFAM" id="SSF53474">
    <property type="entry name" value="alpha/beta-Hydrolases"/>
    <property type="match status" value="1"/>
</dbReference>
<protein>
    <recommendedName>
        <fullName evidence="3">Alpha/beta hydrolase</fullName>
    </recommendedName>
</protein>
<evidence type="ECO:0008006" key="3">
    <source>
        <dbReference type="Google" id="ProtNLM"/>
    </source>
</evidence>
<reference evidence="1 2" key="1">
    <citation type="journal article" date="2020" name="Syst. Appl. Microbiol.">
        <title>Alienimonas chondri sp. nov., a novel planctomycete isolated from the biofilm of the red alga Chondrus crispus.</title>
        <authorList>
            <person name="Vitorino I."/>
            <person name="Albuquerque L."/>
            <person name="Wiegand S."/>
            <person name="Kallscheuer N."/>
            <person name="da Costa M.S."/>
            <person name="Lobo-da-Cunha A."/>
            <person name="Jogler C."/>
            <person name="Lage O.M."/>
        </authorList>
    </citation>
    <scope>NUCLEOTIDE SEQUENCE [LARGE SCALE GENOMIC DNA]</scope>
    <source>
        <strain evidence="1 2">LzC2</strain>
    </source>
</reference>
<dbReference type="Gene3D" id="3.40.50.1820">
    <property type="entry name" value="alpha/beta hydrolase"/>
    <property type="match status" value="1"/>
</dbReference>
<accession>A0ABX1VER1</accession>
<sequence>MHQKFLDAGVAVAGIDVGEAYGSPHAFPHFEALYQNMIEDGYSKKPALLGRGRGGLRVGSWATEHPDRVAGIGGIIPCYDYTIDPGLRRAAPAYGVSEQVLAAEQHALNPIKRAAALADAGIPVSIVHDQDDGTAPLAESSAALERVHRSRGVGGLIKVIRVDGKGDGSCSSSVRCRELVRFLIDRAGGRGERKSIDQ</sequence>
<keyword evidence="2" id="KW-1185">Reference proteome</keyword>
<gene>
    <name evidence="1" type="ORF">LzC2_24600</name>
</gene>
<dbReference type="RefSeq" id="WP_171187347.1">
    <property type="nucleotide sequence ID" value="NZ_WTPX01000075.1"/>
</dbReference>
<dbReference type="EMBL" id="WTPX01000075">
    <property type="protein sequence ID" value="NNJ26377.1"/>
    <property type="molecule type" value="Genomic_DNA"/>
</dbReference>
<evidence type="ECO:0000313" key="1">
    <source>
        <dbReference type="EMBL" id="NNJ26377.1"/>
    </source>
</evidence>
<comment type="caution">
    <text evidence="1">The sequence shown here is derived from an EMBL/GenBank/DDBJ whole genome shotgun (WGS) entry which is preliminary data.</text>
</comment>
<evidence type="ECO:0000313" key="2">
    <source>
        <dbReference type="Proteomes" id="UP000609651"/>
    </source>
</evidence>
<organism evidence="1 2">
    <name type="scientific">Alienimonas chondri</name>
    <dbReference type="NCBI Taxonomy" id="2681879"/>
    <lineage>
        <taxon>Bacteria</taxon>
        <taxon>Pseudomonadati</taxon>
        <taxon>Planctomycetota</taxon>
        <taxon>Planctomycetia</taxon>
        <taxon>Planctomycetales</taxon>
        <taxon>Planctomycetaceae</taxon>
        <taxon>Alienimonas</taxon>
    </lineage>
</organism>
<dbReference type="InterPro" id="IPR029058">
    <property type="entry name" value="AB_hydrolase_fold"/>
</dbReference>
<proteinExistence type="predicted"/>
<name>A0ABX1VER1_9PLAN</name>
<dbReference type="Proteomes" id="UP000609651">
    <property type="component" value="Unassembled WGS sequence"/>
</dbReference>